<keyword evidence="2" id="KW-0378">Hydrolase</keyword>
<dbReference type="VEuPathDB" id="VectorBase:CQUJHB010448"/>
<dbReference type="InParanoid" id="B0X133"/>
<evidence type="ECO:0000256" key="1">
    <source>
        <dbReference type="SAM" id="MobiDB-lite"/>
    </source>
</evidence>
<keyword evidence="2" id="KW-0547">Nucleotide-binding</keyword>
<sequence length="144" mass="15720">MTWLGGALLLVERHEIGGGGSRLIDRKNKQGGGYNNHDGDWGGGHPDQHLQLKQELSSQVSVWLQQDQLPPQKFPGNRGGTLAVGEPGDQFNDDVPSSTTTSNWINDPREIFVITVSRRTTVGRSLRPTGVEVMGDCSYTVKPI</sequence>
<reference evidence="2" key="1">
    <citation type="submission" date="2007-03" db="EMBL/GenBank/DDBJ databases">
        <title>Annotation of Culex pipiens quinquefasciatus.</title>
        <authorList>
            <consortium name="The Broad Institute Genome Sequencing Platform"/>
            <person name="Atkinson P.W."/>
            <person name="Hemingway J."/>
            <person name="Christensen B.M."/>
            <person name="Higgs S."/>
            <person name="Kodira C."/>
            <person name="Hannick L."/>
            <person name="Megy K."/>
            <person name="O'Leary S."/>
            <person name="Pearson M."/>
            <person name="Haas B.J."/>
            <person name="Mauceli E."/>
            <person name="Wortman J.R."/>
            <person name="Lee N.H."/>
            <person name="Guigo R."/>
            <person name="Stanke M."/>
            <person name="Alvarado L."/>
            <person name="Amedeo P."/>
            <person name="Antoine C.H."/>
            <person name="Arensburger P."/>
            <person name="Bidwell S.L."/>
            <person name="Crawford M."/>
            <person name="Camaro F."/>
            <person name="Devon K."/>
            <person name="Engels R."/>
            <person name="Hammond M."/>
            <person name="Howarth C."/>
            <person name="Koehrsen M."/>
            <person name="Lawson D."/>
            <person name="Montgomery P."/>
            <person name="Nene V."/>
            <person name="Nusbaum C."/>
            <person name="Puiu D."/>
            <person name="Romero-Severson J."/>
            <person name="Severson D.W."/>
            <person name="Shumway M."/>
            <person name="Sisk P."/>
            <person name="Stolte C."/>
            <person name="Zeng Q."/>
            <person name="Eisenstadt E."/>
            <person name="Fraser-Liggett C."/>
            <person name="Strausberg R."/>
            <person name="Galagan J."/>
            <person name="Birren B."/>
            <person name="Collins F.H."/>
        </authorList>
    </citation>
    <scope>NUCLEOTIDE SEQUENCE [LARGE SCALE GENOMIC DNA]</scope>
    <source>
        <strain evidence="2">JHB</strain>
    </source>
</reference>
<organism>
    <name type="scientific">Culex quinquefasciatus</name>
    <name type="common">Southern house mosquito</name>
    <name type="synonym">Culex pungens</name>
    <dbReference type="NCBI Taxonomy" id="7176"/>
    <lineage>
        <taxon>Eukaryota</taxon>
        <taxon>Metazoa</taxon>
        <taxon>Ecdysozoa</taxon>
        <taxon>Arthropoda</taxon>
        <taxon>Hexapoda</taxon>
        <taxon>Insecta</taxon>
        <taxon>Pterygota</taxon>
        <taxon>Neoptera</taxon>
        <taxon>Endopterygota</taxon>
        <taxon>Diptera</taxon>
        <taxon>Nematocera</taxon>
        <taxon>Culicoidea</taxon>
        <taxon>Culicidae</taxon>
        <taxon>Culicinae</taxon>
        <taxon>Culicini</taxon>
        <taxon>Culex</taxon>
        <taxon>Culex</taxon>
    </lineage>
</organism>
<dbReference type="VEuPathDB" id="VectorBase:CPIJ013270"/>
<accession>B0X133</accession>
<evidence type="ECO:0000313" key="4">
    <source>
        <dbReference type="Proteomes" id="UP000002320"/>
    </source>
</evidence>
<feature type="region of interest" description="Disordered" evidence="1">
    <location>
        <begin position="19"/>
        <end position="47"/>
    </location>
</feature>
<keyword evidence="2" id="KW-0347">Helicase</keyword>
<feature type="region of interest" description="Disordered" evidence="1">
    <location>
        <begin position="69"/>
        <end position="103"/>
    </location>
</feature>
<keyword evidence="4" id="KW-1185">Reference proteome</keyword>
<name>B0X133_CULQU</name>
<dbReference type="EMBL" id="DS232251">
    <property type="protein sequence ID" value="EDS38425.1"/>
    <property type="molecule type" value="Genomic_DNA"/>
</dbReference>
<reference evidence="3" key="2">
    <citation type="submission" date="2020-05" db="UniProtKB">
        <authorList>
            <consortium name="EnsemblMetazoa"/>
        </authorList>
    </citation>
    <scope>IDENTIFICATION</scope>
    <source>
        <strain evidence="3">JHB</strain>
    </source>
</reference>
<dbReference type="HOGENOM" id="CLU_1798357_0_0_1"/>
<dbReference type="Proteomes" id="UP000002320">
    <property type="component" value="Unassembled WGS sequence"/>
</dbReference>
<dbReference type="AlphaFoldDB" id="B0X133"/>
<dbReference type="EnsemblMetazoa" id="CPIJ013270-RA">
    <property type="protein sequence ID" value="CPIJ013270-PA"/>
    <property type="gene ID" value="CPIJ013270"/>
</dbReference>
<dbReference type="KEGG" id="cqu:CpipJ_CPIJ013270"/>
<gene>
    <name evidence="3" type="primary">6046103</name>
    <name evidence="2" type="ORF">CpipJ_CPIJ013270</name>
</gene>
<keyword evidence="2" id="KW-0067">ATP-binding</keyword>
<evidence type="ECO:0000313" key="2">
    <source>
        <dbReference type="EMBL" id="EDS38425.1"/>
    </source>
</evidence>
<protein>
    <submittedName>
        <fullName evidence="2 3">DEAD box ATP-dependent RNA helicase</fullName>
    </submittedName>
</protein>
<evidence type="ECO:0000313" key="3">
    <source>
        <dbReference type="EnsemblMetazoa" id="CPIJ013270-PA"/>
    </source>
</evidence>
<proteinExistence type="predicted"/>
<dbReference type="GO" id="GO:0004386">
    <property type="term" value="F:helicase activity"/>
    <property type="evidence" value="ECO:0007669"/>
    <property type="project" value="UniProtKB-KW"/>
</dbReference>